<keyword evidence="2" id="KW-1185">Reference proteome</keyword>
<accession>A0AAJ7XE14</accession>
<reference evidence="3" key="1">
    <citation type="submission" date="2025-08" db="UniProtKB">
        <authorList>
            <consortium name="RefSeq"/>
        </authorList>
    </citation>
    <scope>IDENTIFICATION</scope>
    <source>
        <tissue evidence="3">Sperm</tissue>
    </source>
</reference>
<feature type="region of interest" description="Disordered" evidence="1">
    <location>
        <begin position="42"/>
        <end position="76"/>
    </location>
</feature>
<organism evidence="2 3">
    <name type="scientific">Petromyzon marinus</name>
    <name type="common">Sea lamprey</name>
    <dbReference type="NCBI Taxonomy" id="7757"/>
    <lineage>
        <taxon>Eukaryota</taxon>
        <taxon>Metazoa</taxon>
        <taxon>Chordata</taxon>
        <taxon>Craniata</taxon>
        <taxon>Vertebrata</taxon>
        <taxon>Cyclostomata</taxon>
        <taxon>Hyperoartia</taxon>
        <taxon>Petromyzontiformes</taxon>
        <taxon>Petromyzontidae</taxon>
        <taxon>Petromyzon</taxon>
    </lineage>
</organism>
<evidence type="ECO:0000313" key="2">
    <source>
        <dbReference type="Proteomes" id="UP001318040"/>
    </source>
</evidence>
<feature type="region of interest" description="Disordered" evidence="1">
    <location>
        <begin position="1"/>
        <end position="30"/>
    </location>
</feature>
<dbReference type="Proteomes" id="UP001318040">
    <property type="component" value="Chromosome 54"/>
</dbReference>
<dbReference type="PANTHER" id="PTHR34444">
    <property type="entry name" value="LOC361192"/>
    <property type="match status" value="1"/>
</dbReference>
<proteinExistence type="predicted"/>
<sequence length="172" mass="18791">MEAAKDAPRTQMSTLGNVAKHVGDQDSSSSYFNTAKEVIRSVPARERGKSPPTLMVEDTRGSLSGAEAPENASTTSGLRPAVCMYDVLFHQQGGYDAHLHRDDRQHSKSRGLNVHAEEMARAVPVLSSSEYGRQARAFVDPSDRKFARVGIVRAEFYRLNGASLQHTGSCQN</sequence>
<dbReference type="PANTHER" id="PTHR34444:SF1">
    <property type="entry name" value="CILIA- AND FLAGELLA-ASSOCIATED PROTEIN 90"/>
    <property type="match status" value="1"/>
</dbReference>
<dbReference type="CTD" id="134121"/>
<dbReference type="AlphaFoldDB" id="A0AAJ7XE14"/>
<dbReference type="RefSeq" id="XP_032830722.1">
    <property type="nucleotide sequence ID" value="XM_032974831.1"/>
</dbReference>
<dbReference type="InterPro" id="IPR027901">
    <property type="entry name" value="CFAP90"/>
</dbReference>
<evidence type="ECO:0000313" key="3">
    <source>
        <dbReference type="RefSeq" id="XP_032830722.1"/>
    </source>
</evidence>
<dbReference type="Pfam" id="PF15074">
    <property type="entry name" value="CFAP90"/>
    <property type="match status" value="1"/>
</dbReference>
<evidence type="ECO:0000256" key="1">
    <source>
        <dbReference type="SAM" id="MobiDB-lite"/>
    </source>
</evidence>
<gene>
    <name evidence="3" type="primary">LOC116954251</name>
</gene>
<name>A0AAJ7XE14_PETMA</name>
<protein>
    <submittedName>
        <fullName evidence="3">Uncharacterized protein LOC116954251 isoform X3</fullName>
    </submittedName>
</protein>